<gene>
    <name evidence="1" type="ORF">SAMN05421686_10115</name>
</gene>
<proteinExistence type="predicted"/>
<evidence type="ECO:0000313" key="1">
    <source>
        <dbReference type="EMBL" id="SIS40724.1"/>
    </source>
</evidence>
<name>A0A1N7IUI2_9GAMM</name>
<dbReference type="EMBL" id="FTOH01000001">
    <property type="protein sequence ID" value="SIS40724.1"/>
    <property type="molecule type" value="Genomic_DNA"/>
</dbReference>
<evidence type="ECO:0000313" key="2">
    <source>
        <dbReference type="Proteomes" id="UP000185639"/>
    </source>
</evidence>
<sequence>MPTVWGLHLFTINDMADTGSQGVAANLKVRSENETNKGRTMTQAMRVTADNNNDISTILSERVLIPVGCDHCDKETEVSLETLKSTSTVMCEHCCHVRPFSNAEMNMLLAVLGRAGYRVP</sequence>
<reference evidence="2" key="1">
    <citation type="submission" date="2017-01" db="EMBL/GenBank/DDBJ databases">
        <authorList>
            <person name="Varghese N."/>
            <person name="Submissions S."/>
        </authorList>
    </citation>
    <scope>NUCLEOTIDE SEQUENCE [LARGE SCALE GENOMIC DNA]</scope>
    <source>
        <strain evidence="2">DSM 24913</strain>
    </source>
</reference>
<organism evidence="1 2">
    <name type="scientific">Thalassolituus maritimus</name>
    <dbReference type="NCBI Taxonomy" id="484498"/>
    <lineage>
        <taxon>Bacteria</taxon>
        <taxon>Pseudomonadati</taxon>
        <taxon>Pseudomonadota</taxon>
        <taxon>Gammaproteobacteria</taxon>
        <taxon>Oceanospirillales</taxon>
        <taxon>Oceanospirillaceae</taxon>
        <taxon>Thalassolituus</taxon>
    </lineage>
</organism>
<dbReference type="STRING" id="484498.SAMN05421686_10115"/>
<dbReference type="Proteomes" id="UP000185639">
    <property type="component" value="Unassembled WGS sequence"/>
</dbReference>
<dbReference type="AlphaFoldDB" id="A0A1N7IUI2"/>
<keyword evidence="2" id="KW-1185">Reference proteome</keyword>
<accession>A0A1N7IUI2</accession>
<protein>
    <submittedName>
        <fullName evidence="1">Uncharacterized protein</fullName>
    </submittedName>
</protein>